<keyword evidence="3" id="KW-0295">Fungicide</keyword>
<gene>
    <name evidence="7" type="ORF">FNV43_RR25318</name>
</gene>
<dbReference type="PANTHER" id="PTHR48224:SF1">
    <property type="entry name" value="DEFENSIN-LIKE PROTEIN 270"/>
    <property type="match status" value="1"/>
</dbReference>
<evidence type="ECO:0000256" key="5">
    <source>
        <dbReference type="ARBA" id="ARBA00023157"/>
    </source>
</evidence>
<keyword evidence="6" id="KW-0732">Signal</keyword>
<protein>
    <submittedName>
        <fullName evidence="7">Uncharacterized protein</fullName>
    </submittedName>
</protein>
<evidence type="ECO:0000256" key="4">
    <source>
        <dbReference type="ARBA" id="ARBA00022821"/>
    </source>
</evidence>
<keyword evidence="4" id="KW-0611">Plant defense</keyword>
<dbReference type="EMBL" id="VOIH02000011">
    <property type="protein sequence ID" value="KAF3434215.1"/>
    <property type="molecule type" value="Genomic_DNA"/>
</dbReference>
<dbReference type="Proteomes" id="UP000796880">
    <property type="component" value="Unassembled WGS sequence"/>
</dbReference>
<keyword evidence="2" id="KW-0929">Antimicrobial</keyword>
<dbReference type="AlphaFoldDB" id="A0A8K0GU16"/>
<keyword evidence="8" id="KW-1185">Reference proteome</keyword>
<reference evidence="7" key="1">
    <citation type="submission" date="2020-03" db="EMBL/GenBank/DDBJ databases">
        <title>A high-quality chromosome-level genome assembly of a woody plant with both climbing and erect habits, Rhamnella rubrinervis.</title>
        <authorList>
            <person name="Lu Z."/>
            <person name="Yang Y."/>
            <person name="Zhu X."/>
            <person name="Sun Y."/>
        </authorList>
    </citation>
    <scope>NUCLEOTIDE SEQUENCE</scope>
    <source>
        <strain evidence="7">BYM</strain>
        <tissue evidence="7">Leaf</tissue>
    </source>
</reference>
<comment type="similarity">
    <text evidence="1">Belongs to the DEFL family.</text>
</comment>
<feature type="chain" id="PRO_5035441467" evidence="6">
    <location>
        <begin position="23"/>
        <end position="97"/>
    </location>
</feature>
<feature type="signal peptide" evidence="6">
    <location>
        <begin position="1"/>
        <end position="22"/>
    </location>
</feature>
<evidence type="ECO:0000256" key="1">
    <source>
        <dbReference type="ARBA" id="ARBA00006722"/>
    </source>
</evidence>
<name>A0A8K0GU16_9ROSA</name>
<evidence type="ECO:0000313" key="8">
    <source>
        <dbReference type="Proteomes" id="UP000796880"/>
    </source>
</evidence>
<dbReference type="Pfam" id="PF25052">
    <property type="entry name" value="AtDEF-like"/>
    <property type="match status" value="1"/>
</dbReference>
<comment type="caution">
    <text evidence="7">The sequence shown here is derived from an EMBL/GenBank/DDBJ whole genome shotgun (WGS) entry which is preliminary data.</text>
</comment>
<evidence type="ECO:0000256" key="6">
    <source>
        <dbReference type="SAM" id="SignalP"/>
    </source>
</evidence>
<keyword evidence="5" id="KW-1015">Disulfide bond</keyword>
<evidence type="ECO:0000256" key="2">
    <source>
        <dbReference type="ARBA" id="ARBA00022529"/>
    </source>
</evidence>
<dbReference type="GO" id="GO:0050832">
    <property type="term" value="P:defense response to fungus"/>
    <property type="evidence" value="ECO:0007669"/>
    <property type="project" value="UniProtKB-KW"/>
</dbReference>
<dbReference type="PANTHER" id="PTHR48224">
    <property type="entry name" value="DEFENSIN-LIKE PROTEIN 270-RELATED"/>
    <property type="match status" value="1"/>
</dbReference>
<dbReference type="InterPro" id="IPR010851">
    <property type="entry name" value="DEFL"/>
</dbReference>
<sequence>MSSAKLQLFAAIVIMLIFHSNGDPPETDLCNFEDDGFSCHFSGECKTTEDCRSACAALGLNPDAVKCVAKPKPKPKPNPAAAAAAGDDDGKHCCCFI</sequence>
<accession>A0A8K0GU16</accession>
<dbReference type="OrthoDB" id="932285at2759"/>
<organism evidence="7 8">
    <name type="scientific">Rhamnella rubrinervis</name>
    <dbReference type="NCBI Taxonomy" id="2594499"/>
    <lineage>
        <taxon>Eukaryota</taxon>
        <taxon>Viridiplantae</taxon>
        <taxon>Streptophyta</taxon>
        <taxon>Embryophyta</taxon>
        <taxon>Tracheophyta</taxon>
        <taxon>Spermatophyta</taxon>
        <taxon>Magnoliopsida</taxon>
        <taxon>eudicotyledons</taxon>
        <taxon>Gunneridae</taxon>
        <taxon>Pentapetalae</taxon>
        <taxon>rosids</taxon>
        <taxon>fabids</taxon>
        <taxon>Rosales</taxon>
        <taxon>Rhamnaceae</taxon>
        <taxon>rhamnoid group</taxon>
        <taxon>Rhamneae</taxon>
        <taxon>Rhamnella</taxon>
    </lineage>
</organism>
<proteinExistence type="inferred from homology"/>
<dbReference type="GO" id="GO:0031640">
    <property type="term" value="P:killing of cells of another organism"/>
    <property type="evidence" value="ECO:0007669"/>
    <property type="project" value="UniProtKB-KW"/>
</dbReference>
<evidence type="ECO:0000256" key="3">
    <source>
        <dbReference type="ARBA" id="ARBA00022577"/>
    </source>
</evidence>
<evidence type="ECO:0000313" key="7">
    <source>
        <dbReference type="EMBL" id="KAF3434215.1"/>
    </source>
</evidence>